<dbReference type="InterPro" id="IPR011429">
    <property type="entry name" value="Cyt_c_Planctomycete-type"/>
</dbReference>
<keyword evidence="4" id="KW-1185">Reference proteome</keyword>
<feature type="transmembrane region" description="Helical" evidence="1">
    <location>
        <begin position="14"/>
        <end position="32"/>
    </location>
</feature>
<dbReference type="EMBL" id="JAIRBC010000004">
    <property type="protein sequence ID" value="MCG2459810.1"/>
    <property type="molecule type" value="Genomic_DNA"/>
</dbReference>
<evidence type="ECO:0000256" key="1">
    <source>
        <dbReference type="SAM" id="Phobius"/>
    </source>
</evidence>
<reference evidence="3" key="1">
    <citation type="submission" date="2023-02" db="EMBL/GenBank/DDBJ databases">
        <title>Genome of Flavobacteriaceae gen. nov. sp. strain F89.</title>
        <authorList>
            <person name="Wang Y."/>
        </authorList>
    </citation>
    <scope>NUCLEOTIDE SEQUENCE</scope>
    <source>
        <strain evidence="3">F89</strain>
    </source>
</reference>
<proteinExistence type="predicted"/>
<dbReference type="SUPFAM" id="SSF52047">
    <property type="entry name" value="RNI-like"/>
    <property type="match status" value="1"/>
</dbReference>
<keyword evidence="1" id="KW-0812">Transmembrane</keyword>
<name>A0AAE3JMG0_9FLAO</name>
<dbReference type="PANTHER" id="PTHR35889">
    <property type="entry name" value="CYCLOINULO-OLIGOSACCHARIDE FRUCTANOTRANSFERASE-RELATED"/>
    <property type="match status" value="1"/>
</dbReference>
<feature type="transmembrane region" description="Helical" evidence="1">
    <location>
        <begin position="108"/>
        <end position="128"/>
    </location>
</feature>
<feature type="transmembrane region" description="Helical" evidence="1">
    <location>
        <begin position="44"/>
        <end position="65"/>
    </location>
</feature>
<accession>A0AAE3JMG0</accession>
<evidence type="ECO:0000313" key="3">
    <source>
        <dbReference type="EMBL" id="MCG2459810.1"/>
    </source>
</evidence>
<keyword evidence="1" id="KW-0472">Membrane</keyword>
<gene>
    <name evidence="3" type="ORF">K8352_03545</name>
</gene>
<dbReference type="Pfam" id="PF07635">
    <property type="entry name" value="PSCyt1"/>
    <property type="match status" value="1"/>
</dbReference>
<dbReference type="Gene3D" id="3.80.10.10">
    <property type="entry name" value="Ribonuclease Inhibitor"/>
    <property type="match status" value="1"/>
</dbReference>
<dbReference type="AlphaFoldDB" id="A0AAE3JMG0"/>
<organism evidence="3 4">
    <name type="scientific">Cerina litoralis</name>
    <dbReference type="NCBI Taxonomy" id="2874477"/>
    <lineage>
        <taxon>Bacteria</taxon>
        <taxon>Pseudomonadati</taxon>
        <taxon>Bacteroidota</taxon>
        <taxon>Flavobacteriia</taxon>
        <taxon>Flavobacteriales</taxon>
        <taxon>Flavobacteriaceae</taxon>
        <taxon>Cerina</taxon>
    </lineage>
</organism>
<sequence>MDVIKQLVGRLHPLIVHLPIGFIILGLLLQWFDRKTKSHTKIIGLIYLWGGISAVVACVTGYMQYLGEGYSFDTIKFHLWMGITTAVFSFLMFIRLTEPPKIEFLKKIPVPAFALTMFLLISVTGHLGGAITHGEGYLVEPLPNSVKLVLGIETFSKKTILLEEETWKNAMIYQDVIDPVLNNNCVSCHNPKKLKGELQLNSEEGILKGGENGEIVSAHNASQSELYVRMTLPKDDEDHMPPKDKTQPTKEEIALIGAWLDVGHPFDKTIGELNMEKKLFQSFFPVSHNEDYPDIEIAKAMPQSIDSIKKTGVHVENISQATHFLRVSCVNKPSFADTDFKSLHPISKQIAILDLGGTQVTDSIFSELGGLPNLTVLKLDHTSVTGKNINALKNLAYLKSINLSFTDFNDTSLEQLSNFQALNSIYLSDTEVSRTAILTNQKTEPIEIDYGDYTLPTIAADTIVY</sequence>
<evidence type="ECO:0000259" key="2">
    <source>
        <dbReference type="Pfam" id="PF07635"/>
    </source>
</evidence>
<dbReference type="InterPro" id="IPR032675">
    <property type="entry name" value="LRR_dom_sf"/>
</dbReference>
<keyword evidence="1" id="KW-1133">Transmembrane helix</keyword>
<evidence type="ECO:0000313" key="4">
    <source>
        <dbReference type="Proteomes" id="UP001200642"/>
    </source>
</evidence>
<feature type="domain" description="Cytochrome C Planctomycete-type" evidence="2">
    <location>
        <begin position="185"/>
        <end position="244"/>
    </location>
</feature>
<dbReference type="PANTHER" id="PTHR35889:SF3">
    <property type="entry name" value="F-BOX DOMAIN-CONTAINING PROTEIN"/>
    <property type="match status" value="1"/>
</dbReference>
<feature type="transmembrane region" description="Helical" evidence="1">
    <location>
        <begin position="77"/>
        <end position="96"/>
    </location>
</feature>
<dbReference type="RefSeq" id="WP_317900956.1">
    <property type="nucleotide sequence ID" value="NZ_JAIRBC010000004.1"/>
</dbReference>
<protein>
    <recommendedName>
        <fullName evidence="2">Cytochrome C Planctomycete-type domain-containing protein</fullName>
    </recommendedName>
</protein>
<comment type="caution">
    <text evidence="3">The sequence shown here is derived from an EMBL/GenBank/DDBJ whole genome shotgun (WGS) entry which is preliminary data.</text>
</comment>
<dbReference type="Proteomes" id="UP001200642">
    <property type="component" value="Unassembled WGS sequence"/>
</dbReference>